<proteinExistence type="predicted"/>
<organism evidence="2 3">
    <name type="scientific">Pseudomonas syringae pv. coriandricola</name>
    <dbReference type="NCBI Taxonomy" id="264453"/>
    <lineage>
        <taxon>Bacteria</taxon>
        <taxon>Pseudomonadati</taxon>
        <taxon>Pseudomonadota</taxon>
        <taxon>Gammaproteobacteria</taxon>
        <taxon>Pseudomonadales</taxon>
        <taxon>Pseudomonadaceae</taxon>
        <taxon>Pseudomonas</taxon>
    </lineage>
</organism>
<dbReference type="InterPro" id="IPR014030">
    <property type="entry name" value="Ketoacyl_synth_N"/>
</dbReference>
<reference evidence="2 3" key="1">
    <citation type="submission" date="2018-08" db="EMBL/GenBank/DDBJ databases">
        <title>Recombination of ecologically and evolutionarily significant loci maintains genetic cohesion in the Pseudomonas syringae species complex.</title>
        <authorList>
            <person name="Dillon M."/>
            <person name="Thakur S."/>
            <person name="Almeida R.N.D."/>
            <person name="Weir B.S."/>
            <person name="Guttman D.S."/>
        </authorList>
    </citation>
    <scope>NUCLEOTIDE SEQUENCE [LARGE SCALE GENOMIC DNA]</scope>
    <source>
        <strain evidence="2 3">ICMP 12341</strain>
    </source>
</reference>
<sequence>MCLVVIRKTGKGPTKPTLLKHFHVTDLPVVTPIRIMRALGQIPHPGSHRPDNDVARIRPAGAGRETLITFNIARWHAWAPGLASVDDWRQWSRHPTLLETSDEAPDVSFLPAMQRRRLGRMARMAFAVGWPLTEGYGRVPLVFVSRHGETPRTFDILRDLAAEEPLSPTQFSLSVHNAVIGLWSIMRGETSEMTALAAAGDGLENGAFEAAALLAEGAEAVLLVVTEEQPPQAYAQWIDDVPFPYAVGLLLTPGNEWELSLHSDTQGIPQTRWPHALSLLQALHTNQSACLHPWNNRLWNWQRNH</sequence>
<dbReference type="AlphaFoldDB" id="A0A3M3JAR7"/>
<evidence type="ECO:0000313" key="2">
    <source>
        <dbReference type="EMBL" id="RMN07819.1"/>
    </source>
</evidence>
<evidence type="ECO:0000313" key="3">
    <source>
        <dbReference type="Proteomes" id="UP000271468"/>
    </source>
</evidence>
<comment type="caution">
    <text evidence="2">The sequence shown here is derived from an EMBL/GenBank/DDBJ whole genome shotgun (WGS) entry which is preliminary data.</text>
</comment>
<evidence type="ECO:0000259" key="1">
    <source>
        <dbReference type="Pfam" id="PF13723"/>
    </source>
</evidence>
<accession>A0A3M3JAR7</accession>
<dbReference type="Proteomes" id="UP000271468">
    <property type="component" value="Unassembled WGS sequence"/>
</dbReference>
<name>A0A3M3JAR7_9PSED</name>
<gene>
    <name evidence="2" type="ORF">ALQ65_100515</name>
</gene>
<dbReference type="Pfam" id="PF13723">
    <property type="entry name" value="Ketoacyl-synt_2"/>
    <property type="match status" value="1"/>
</dbReference>
<dbReference type="EMBL" id="RBOV01000354">
    <property type="protein sequence ID" value="RMN07819.1"/>
    <property type="molecule type" value="Genomic_DNA"/>
</dbReference>
<protein>
    <submittedName>
        <fullName evidence="2">3-oxoacyl-synthase</fullName>
    </submittedName>
</protein>
<feature type="domain" description="Beta-ketoacyl synthase-like N-terminal" evidence="1">
    <location>
        <begin position="88"/>
        <end position="302"/>
    </location>
</feature>